<proteinExistence type="predicted"/>
<protein>
    <submittedName>
        <fullName evidence="1">Uncharacterized protein</fullName>
    </submittedName>
</protein>
<keyword evidence="2" id="KW-1185">Reference proteome</keyword>
<reference evidence="1 2" key="1">
    <citation type="submission" date="2018-03" db="EMBL/GenBank/DDBJ databases">
        <title>Genomes of Pezizomycetes fungi and the evolution of truffles.</title>
        <authorList>
            <person name="Murat C."/>
            <person name="Payen T."/>
            <person name="Noel B."/>
            <person name="Kuo A."/>
            <person name="Martin F.M."/>
        </authorList>
    </citation>
    <scope>NUCLEOTIDE SEQUENCE [LARGE SCALE GENOMIC DNA]</scope>
    <source>
        <strain evidence="1">091103-1</strain>
    </source>
</reference>
<dbReference type="EMBL" id="PYWC01000070">
    <property type="protein sequence ID" value="PWW73987.1"/>
    <property type="molecule type" value="Genomic_DNA"/>
</dbReference>
<evidence type="ECO:0000313" key="2">
    <source>
        <dbReference type="Proteomes" id="UP000246991"/>
    </source>
</evidence>
<organism evidence="1 2">
    <name type="scientific">Tuber magnatum</name>
    <name type="common">white Piedmont truffle</name>
    <dbReference type="NCBI Taxonomy" id="42249"/>
    <lineage>
        <taxon>Eukaryota</taxon>
        <taxon>Fungi</taxon>
        <taxon>Dikarya</taxon>
        <taxon>Ascomycota</taxon>
        <taxon>Pezizomycotina</taxon>
        <taxon>Pezizomycetes</taxon>
        <taxon>Pezizales</taxon>
        <taxon>Tuberaceae</taxon>
        <taxon>Tuber</taxon>
    </lineage>
</organism>
<dbReference type="InterPro" id="IPR021109">
    <property type="entry name" value="Peptidase_aspartic_dom_sf"/>
</dbReference>
<dbReference type="Proteomes" id="UP000246991">
    <property type="component" value="Unassembled WGS sequence"/>
</dbReference>
<gene>
    <name evidence="1" type="ORF">C7212DRAFT_346561</name>
</gene>
<sequence>MAFAKATNASFGIMGLGKGSGQLDRLKKEGKIGGLVVGGYDFAKQKGDGYVPGPLVGGIPKIQLTGVNMHGPEATQLLGEKDDDALDAEIDYSYEDYGGVGSPKPSSKTFMPIMKYTGSTAIFGRAFLKAAYLAVNYETDEFQVAPASYRTLPRKTSKFLLAPATAPSHG</sequence>
<dbReference type="AlphaFoldDB" id="A0A317SJS0"/>
<name>A0A317SJS0_9PEZI</name>
<dbReference type="SUPFAM" id="SSF50630">
    <property type="entry name" value="Acid proteases"/>
    <property type="match status" value="1"/>
</dbReference>
<comment type="caution">
    <text evidence="1">The sequence shown here is derived from an EMBL/GenBank/DDBJ whole genome shotgun (WGS) entry which is preliminary data.</text>
</comment>
<evidence type="ECO:0000313" key="1">
    <source>
        <dbReference type="EMBL" id="PWW73987.1"/>
    </source>
</evidence>
<accession>A0A317SJS0</accession>
<dbReference type="OrthoDB" id="4074350at2759"/>